<comment type="pathway">
    <text evidence="8">Purine metabolism; IMP biosynthesis via de novo pathway; 5-amino-1-(5-phospho-D-ribosyl)imidazole from N(2)-formyl-N(1)-(5-phospho-D-ribosyl)glycinamide: step 1/2.</text>
</comment>
<evidence type="ECO:0000256" key="3">
    <source>
        <dbReference type="ARBA" id="ARBA00022741"/>
    </source>
</evidence>
<feature type="active site" description="Nucleophile" evidence="8">
    <location>
        <position position="103"/>
    </location>
</feature>
<dbReference type="InterPro" id="IPR029062">
    <property type="entry name" value="Class_I_gatase-like"/>
</dbReference>
<evidence type="ECO:0000256" key="7">
    <source>
        <dbReference type="ARBA" id="ARBA00022962"/>
    </source>
</evidence>
<dbReference type="EMBL" id="CP017686">
    <property type="protein sequence ID" value="AYQ54342.1"/>
    <property type="molecule type" value="Genomic_DNA"/>
</dbReference>
<evidence type="ECO:0000256" key="4">
    <source>
        <dbReference type="ARBA" id="ARBA00022755"/>
    </source>
</evidence>
<dbReference type="NCBIfam" id="TIGR01737">
    <property type="entry name" value="FGAM_synth_I"/>
    <property type="match status" value="1"/>
</dbReference>
<dbReference type="Pfam" id="PF13507">
    <property type="entry name" value="GATase_5"/>
    <property type="match status" value="1"/>
</dbReference>
<dbReference type="SUPFAM" id="SSF52317">
    <property type="entry name" value="Class I glutamine amidotransferase-like"/>
    <property type="match status" value="1"/>
</dbReference>
<evidence type="ECO:0000256" key="5">
    <source>
        <dbReference type="ARBA" id="ARBA00022801"/>
    </source>
</evidence>
<name>A0A3G3IFN2_9ARCH</name>
<accession>A0A3G3IFN2</accession>
<dbReference type="PROSITE" id="PS51273">
    <property type="entry name" value="GATASE_TYPE_1"/>
    <property type="match status" value="1"/>
</dbReference>
<dbReference type="AlphaFoldDB" id="A0A3G3IFN2"/>
<dbReference type="GO" id="GO:0006189">
    <property type="term" value="P:'de novo' IMP biosynthetic process"/>
    <property type="evidence" value="ECO:0007669"/>
    <property type="project" value="UniProtKB-UniRule"/>
</dbReference>
<evidence type="ECO:0000313" key="10">
    <source>
        <dbReference type="Proteomes" id="UP000273278"/>
    </source>
</evidence>
<sequence>MKAEDVKVCVVRIEGTNCEDEMANAFGMVGAKAEKVHLKQLLGQCAPELKRDLEDYDILAFPGGFSAGDYVRAGAIFAARIKAGIGKEVRDFVEAGKPVLGVCNGFQILVELGLLPAFDETMADVPNAALYNNDSGRFECRPTVLRNDNKGKCVWTSDIPKGGLVMTPSAHGEGKLMSNIPDFVEKLEENDQVVFRYVTPEGGKAYYPWNPNGSPSDIAGICNPAGNVMGMMPHPERVMTAYTAADWSRGHRSDDGDGKLIFTSVMKYLAKR</sequence>
<dbReference type="HAMAP" id="MF_00421">
    <property type="entry name" value="PurQ"/>
    <property type="match status" value="1"/>
</dbReference>
<evidence type="ECO:0000256" key="2">
    <source>
        <dbReference type="ARBA" id="ARBA00022598"/>
    </source>
</evidence>
<comment type="subcellular location">
    <subcellularLocation>
        <location evidence="8">Cytoplasm</location>
    </subcellularLocation>
</comment>
<evidence type="ECO:0000256" key="8">
    <source>
        <dbReference type="HAMAP-Rule" id="MF_00421"/>
    </source>
</evidence>
<dbReference type="CDD" id="cd01740">
    <property type="entry name" value="GATase1_FGAR_AT"/>
    <property type="match status" value="1"/>
</dbReference>
<comment type="function">
    <text evidence="8">Part of the phosphoribosylformylglycinamidine synthase complex involved in the purines biosynthetic pathway. Catalyzes the ATP-dependent conversion of formylglycinamide ribonucleotide (FGAR) and glutamine to yield formylglycinamidine ribonucleotide (FGAM) and glutamate. The FGAM synthase complex is composed of three subunits. PurQ produces an ammonia molecule by converting glutamine to glutamate. PurL transfers the ammonia molecule to FGAR to form FGAM in an ATP-dependent manner. PurS interacts with PurQ and PurL and is thought to assist in the transfer of the ammonia molecule from PurQ to PurL.</text>
</comment>
<feature type="active site" evidence="8">
    <location>
        <position position="236"/>
    </location>
</feature>
<dbReference type="UniPathway" id="UPA00074">
    <property type="reaction ID" value="UER00128"/>
</dbReference>
<dbReference type="PIRSF" id="PIRSF001586">
    <property type="entry name" value="FGAM_synth_I"/>
    <property type="match status" value="1"/>
</dbReference>
<protein>
    <recommendedName>
        <fullName evidence="8">Phosphoribosylformylglycinamidine synthase subunit PurQ</fullName>
        <shortName evidence="8">FGAM synthase</shortName>
        <ecNumber evidence="8">6.3.5.3</ecNumber>
    </recommendedName>
    <alternativeName>
        <fullName evidence="8">Formylglycinamide ribonucleotide amidotransferase subunit I</fullName>
        <shortName evidence="8">FGAR amidotransferase I</shortName>
        <shortName evidence="8">FGAR-AT I</shortName>
    </alternativeName>
    <alternativeName>
        <fullName evidence="8">Glutaminase PurQ</fullName>
        <ecNumber evidence="8">3.5.1.2</ecNumber>
    </alternativeName>
    <alternativeName>
        <fullName evidence="8">Phosphoribosylformylglycinamidine synthase subunit I</fullName>
    </alternativeName>
</protein>
<dbReference type="GeneID" id="41320945"/>
<dbReference type="NCBIfam" id="NF002252">
    <property type="entry name" value="PRK01175.1"/>
    <property type="match status" value="1"/>
</dbReference>
<comment type="subunit">
    <text evidence="8">Part of the FGAM synthase complex composed of 1 PurL, 1 PurQ and 2 PurS subunits.</text>
</comment>
<evidence type="ECO:0000313" key="9">
    <source>
        <dbReference type="EMBL" id="AYQ54342.1"/>
    </source>
</evidence>
<keyword evidence="4 8" id="KW-0658">Purine biosynthesis</keyword>
<dbReference type="GO" id="GO:0004642">
    <property type="term" value="F:phosphoribosylformylglycinamidine synthase activity"/>
    <property type="evidence" value="ECO:0007669"/>
    <property type="project" value="UniProtKB-UniRule"/>
</dbReference>
<dbReference type="EC" id="3.5.1.2" evidence="8"/>
<organism evidence="9 10">
    <name type="scientific">Methanomethylophilus alvi</name>
    <dbReference type="NCBI Taxonomy" id="1291540"/>
    <lineage>
        <taxon>Archaea</taxon>
        <taxon>Methanobacteriati</taxon>
        <taxon>Thermoplasmatota</taxon>
        <taxon>Thermoplasmata</taxon>
        <taxon>Methanomassiliicoccales</taxon>
        <taxon>Methanomethylophilaceae</taxon>
        <taxon>Methanomethylophilus</taxon>
    </lineage>
</organism>
<proteinExistence type="inferred from homology"/>
<keyword evidence="6 8" id="KW-0067">ATP-binding</keyword>
<reference evidence="9 10" key="1">
    <citation type="submission" date="2016-10" db="EMBL/GenBank/DDBJ databases">
        <title>Complete genome of the TMA-utilizing, human hosted archaeon Methanomethylophilus alvus Gen. nov, sp. nov., strain Mx-05, derived from a pure culture.</title>
        <authorList>
            <person name="Brugere J.-F."/>
            <person name="Ben Hania W."/>
            <person name="Chaudhary P.P."/>
            <person name="Gaci N."/>
            <person name="Borrel G."/>
            <person name="Cao Van Tuat L."/>
            <person name="Fardeau M.-L."/>
            <person name="Harris H.M.B."/>
            <person name="O'Toole P.W."/>
            <person name="Ollivier B."/>
        </authorList>
    </citation>
    <scope>NUCLEOTIDE SEQUENCE [LARGE SCALE GENOMIC DNA]</scope>
    <source>
        <strain evidence="9 10">Mx-05</strain>
    </source>
</reference>
<dbReference type="PANTHER" id="PTHR10099:SF1">
    <property type="entry name" value="PHOSPHORIBOSYLFORMYLGLYCINAMIDINE SYNTHASE"/>
    <property type="match status" value="1"/>
</dbReference>
<dbReference type="PANTHER" id="PTHR10099">
    <property type="entry name" value="PHOSPHORIBOSYLFORMYLGLYCINAMIDINE SYNTHASE"/>
    <property type="match status" value="1"/>
</dbReference>
<dbReference type="GO" id="GO:0005524">
    <property type="term" value="F:ATP binding"/>
    <property type="evidence" value="ECO:0007669"/>
    <property type="project" value="UniProtKB-KW"/>
</dbReference>
<dbReference type="GO" id="GO:0004359">
    <property type="term" value="F:glutaminase activity"/>
    <property type="evidence" value="ECO:0007669"/>
    <property type="project" value="UniProtKB-EC"/>
</dbReference>
<dbReference type="InterPro" id="IPR010075">
    <property type="entry name" value="PRibForGlyAmidine_synth_PurQ"/>
</dbReference>
<dbReference type="GO" id="GO:0005737">
    <property type="term" value="C:cytoplasm"/>
    <property type="evidence" value="ECO:0007669"/>
    <property type="project" value="UniProtKB-SubCell"/>
</dbReference>
<gene>
    <name evidence="8" type="primary">purQ</name>
    <name evidence="9" type="ORF">BKD89_00710</name>
</gene>
<keyword evidence="3 8" id="KW-0547">Nucleotide-binding</keyword>
<dbReference type="SMART" id="SM01211">
    <property type="entry name" value="GATase_5"/>
    <property type="match status" value="1"/>
</dbReference>
<dbReference type="OMA" id="SNCDHDC"/>
<comment type="catalytic activity">
    <reaction evidence="8">
        <text>L-glutamine + H2O = L-glutamate + NH4(+)</text>
        <dbReference type="Rhea" id="RHEA:15889"/>
        <dbReference type="ChEBI" id="CHEBI:15377"/>
        <dbReference type="ChEBI" id="CHEBI:28938"/>
        <dbReference type="ChEBI" id="CHEBI:29985"/>
        <dbReference type="ChEBI" id="CHEBI:58359"/>
        <dbReference type="EC" id="3.5.1.2"/>
    </reaction>
</comment>
<evidence type="ECO:0000256" key="6">
    <source>
        <dbReference type="ARBA" id="ARBA00022840"/>
    </source>
</evidence>
<dbReference type="EC" id="6.3.5.3" evidence="8"/>
<keyword evidence="7 8" id="KW-0315">Glutamine amidotransferase</keyword>
<comment type="catalytic activity">
    <reaction evidence="8">
        <text>N(2)-formyl-N(1)-(5-phospho-beta-D-ribosyl)glycinamide + L-glutamine + ATP + H2O = 2-formamido-N(1)-(5-O-phospho-beta-D-ribosyl)acetamidine + L-glutamate + ADP + phosphate + H(+)</text>
        <dbReference type="Rhea" id="RHEA:17129"/>
        <dbReference type="ChEBI" id="CHEBI:15377"/>
        <dbReference type="ChEBI" id="CHEBI:15378"/>
        <dbReference type="ChEBI" id="CHEBI:29985"/>
        <dbReference type="ChEBI" id="CHEBI:30616"/>
        <dbReference type="ChEBI" id="CHEBI:43474"/>
        <dbReference type="ChEBI" id="CHEBI:58359"/>
        <dbReference type="ChEBI" id="CHEBI:147286"/>
        <dbReference type="ChEBI" id="CHEBI:147287"/>
        <dbReference type="ChEBI" id="CHEBI:456216"/>
        <dbReference type="EC" id="6.3.5.3"/>
    </reaction>
</comment>
<evidence type="ECO:0000256" key="1">
    <source>
        <dbReference type="ARBA" id="ARBA00022490"/>
    </source>
</evidence>
<keyword evidence="2 8" id="KW-0436">Ligase</keyword>
<dbReference type="Gene3D" id="3.40.50.880">
    <property type="match status" value="1"/>
</dbReference>
<dbReference type="Proteomes" id="UP000273278">
    <property type="component" value="Chromosome"/>
</dbReference>
<dbReference type="RefSeq" id="WP_015504052.1">
    <property type="nucleotide sequence ID" value="NZ_CP017686.1"/>
</dbReference>
<feature type="active site" evidence="8">
    <location>
        <position position="234"/>
    </location>
</feature>
<keyword evidence="5 8" id="KW-0378">Hydrolase</keyword>
<keyword evidence="1 8" id="KW-0963">Cytoplasm</keyword>